<evidence type="ECO:0000313" key="9">
    <source>
        <dbReference type="Proteomes" id="UP000095768"/>
    </source>
</evidence>
<dbReference type="OrthoDB" id="9804819at2"/>
<dbReference type="RefSeq" id="WP_069995880.1">
    <property type="nucleotide sequence ID" value="NZ_FMPG01000008.1"/>
</dbReference>
<dbReference type="GO" id="GO:0005524">
    <property type="term" value="F:ATP binding"/>
    <property type="evidence" value="ECO:0007669"/>
    <property type="project" value="UniProtKB-KW"/>
</dbReference>
<dbReference type="PANTHER" id="PTHR42939:SF1">
    <property type="entry name" value="ABC TRANSPORTER ATP-BINDING PROTEIN ALBC-RELATED"/>
    <property type="match status" value="1"/>
</dbReference>
<name>A0A1D4NTK9_9STAP</name>
<reference evidence="6 8" key="2">
    <citation type="submission" date="2016-09" db="EMBL/GenBank/DDBJ databases">
        <authorList>
            <consortium name="Pathogen Informatics"/>
            <person name="Sun Q."/>
            <person name="Inoue M."/>
        </authorList>
    </citation>
    <scope>NUCLEOTIDE SEQUENCE [LARGE SCALE GENOMIC DNA]</scope>
    <source>
        <strain evidence="6 8">82C</strain>
    </source>
</reference>
<dbReference type="EMBL" id="FMPI01000012">
    <property type="protein sequence ID" value="SCT09030.1"/>
    <property type="molecule type" value="Genomic_DNA"/>
</dbReference>
<evidence type="ECO:0000256" key="3">
    <source>
        <dbReference type="ARBA" id="ARBA00022840"/>
    </source>
</evidence>
<accession>A0A2U8RLT5</accession>
<dbReference type="PANTHER" id="PTHR42939">
    <property type="entry name" value="ABC TRANSPORTER ATP-BINDING PROTEIN ALBC-RELATED"/>
    <property type="match status" value="1"/>
</dbReference>
<dbReference type="CDD" id="cd03230">
    <property type="entry name" value="ABC_DR_subfamily_A"/>
    <property type="match status" value="1"/>
</dbReference>
<evidence type="ECO:0000313" key="8">
    <source>
        <dbReference type="Proteomes" id="UP000095412"/>
    </source>
</evidence>
<dbReference type="PROSITE" id="PS00211">
    <property type="entry name" value="ABC_TRANSPORTER_1"/>
    <property type="match status" value="1"/>
</dbReference>
<evidence type="ECO:0000259" key="4">
    <source>
        <dbReference type="PROSITE" id="PS50893"/>
    </source>
</evidence>
<evidence type="ECO:0000256" key="2">
    <source>
        <dbReference type="ARBA" id="ARBA00022741"/>
    </source>
</evidence>
<dbReference type="SMART" id="SM00382">
    <property type="entry name" value="AAA"/>
    <property type="match status" value="1"/>
</dbReference>
<dbReference type="InterPro" id="IPR027417">
    <property type="entry name" value="P-loop_NTPase"/>
</dbReference>
<dbReference type="EMBL" id="MH155596">
    <property type="protein sequence ID" value="AWM30214.1"/>
    <property type="molecule type" value="Genomic_DNA"/>
</dbReference>
<proteinExistence type="predicted"/>
<protein>
    <submittedName>
        <fullName evidence="5">ABC superfamily ATP binding cassette transporter, ABC protein</fullName>
    </submittedName>
    <submittedName>
        <fullName evidence="7">ABC transporter ATP-binding protein</fullName>
        <ecNumber evidence="7">3.6.3.-</ecNumber>
    </submittedName>
</protein>
<keyword evidence="8" id="KW-1185">Reference proteome</keyword>
<keyword evidence="7" id="KW-0378">Hydrolase</keyword>
<evidence type="ECO:0000313" key="7">
    <source>
        <dbReference type="EMBL" id="SCT14023.1"/>
    </source>
</evidence>
<evidence type="ECO:0000256" key="1">
    <source>
        <dbReference type="ARBA" id="ARBA00022448"/>
    </source>
</evidence>
<dbReference type="PROSITE" id="PS50893">
    <property type="entry name" value="ABC_TRANSPORTER_2"/>
    <property type="match status" value="1"/>
</dbReference>
<dbReference type="AlphaFoldDB" id="A0A1D4NTK9"/>
<evidence type="ECO:0000313" key="5">
    <source>
        <dbReference type="EMBL" id="AWM30214.1"/>
    </source>
</evidence>
<dbReference type="Pfam" id="PF00005">
    <property type="entry name" value="ABC_tran"/>
    <property type="match status" value="1"/>
</dbReference>
<dbReference type="InterPro" id="IPR017871">
    <property type="entry name" value="ABC_transporter-like_CS"/>
</dbReference>
<dbReference type="EC" id="3.6.3.-" evidence="7"/>
<dbReference type="Proteomes" id="UP000095412">
    <property type="component" value="Unassembled WGS sequence"/>
</dbReference>
<gene>
    <name evidence="7" type="primary">ssuB</name>
    <name evidence="7" type="ORF">SAMEA2297795_01867</name>
    <name evidence="6" type="ORF">SAMEA2297796_01724</name>
    <name evidence="5" type="ORF">SCC82B_00074</name>
</gene>
<sequence>MILKSISKSYGNEKVLDELSLTLNKNEVVGLIGRNGVGKSTLMKIITQLDKNFTGSIEGNEDIGYLIEEPKLYNNKTGIEHLKYFSSIYNNNFDLEQYNEFLQNLQMLDVLNRKVKKYSLGMKQKLGILISILNNPSFIILDEPTNSMDIETSSEVLKELKSISQKQNIGILISSHKLEDIEDICDRFLFLKDGKISREETKSSKNTNIINLVFINEYDLQKFSNTQKFGQIIANDSNTLKLQTKHNINSILQHINDFNIQISDIFSEKQTLRDIYIKESGGSKVETKY</sequence>
<dbReference type="Proteomes" id="UP000095768">
    <property type="component" value="Unassembled WGS sequence"/>
</dbReference>
<reference evidence="7 9" key="1">
    <citation type="submission" date="2016-09" db="EMBL/GenBank/DDBJ databases">
        <authorList>
            <consortium name="Pathogen Informatics"/>
        </authorList>
    </citation>
    <scope>NUCLEOTIDE SEQUENCE [LARGE SCALE GENOMIC DNA]</scope>
    <source>
        <strain evidence="7 9">82B</strain>
    </source>
</reference>
<dbReference type="EMBL" id="FMPG01000008">
    <property type="protein sequence ID" value="SCT14023.1"/>
    <property type="molecule type" value="Genomic_DNA"/>
</dbReference>
<accession>A0A1D4NTK9</accession>
<dbReference type="GO" id="GO:0016887">
    <property type="term" value="F:ATP hydrolysis activity"/>
    <property type="evidence" value="ECO:0007669"/>
    <property type="project" value="InterPro"/>
</dbReference>
<keyword evidence="3 7" id="KW-0067">ATP-binding</keyword>
<dbReference type="InterPro" id="IPR003439">
    <property type="entry name" value="ABC_transporter-like_ATP-bd"/>
</dbReference>
<keyword evidence="1" id="KW-0813">Transport</keyword>
<dbReference type="InterPro" id="IPR051782">
    <property type="entry name" value="ABC_Transporter_VariousFunc"/>
</dbReference>
<dbReference type="InterPro" id="IPR003593">
    <property type="entry name" value="AAA+_ATPase"/>
</dbReference>
<keyword evidence="2" id="KW-0547">Nucleotide-binding</keyword>
<dbReference type="Gene3D" id="3.40.50.300">
    <property type="entry name" value="P-loop containing nucleotide triphosphate hydrolases"/>
    <property type="match status" value="1"/>
</dbReference>
<organism evidence="7 9">
    <name type="scientific">Staphylococcus caeli</name>
    <dbReference type="NCBI Taxonomy" id="2201815"/>
    <lineage>
        <taxon>Bacteria</taxon>
        <taxon>Bacillati</taxon>
        <taxon>Bacillota</taxon>
        <taxon>Bacilli</taxon>
        <taxon>Bacillales</taxon>
        <taxon>Staphylococcaceae</taxon>
        <taxon>Staphylococcus</taxon>
    </lineage>
</organism>
<feature type="domain" description="ABC transporter" evidence="4">
    <location>
        <begin position="1"/>
        <end position="218"/>
    </location>
</feature>
<reference evidence="5" key="3">
    <citation type="submission" date="2018-03" db="EMBL/GenBank/DDBJ databases">
        <title>A novel mecC allotype, mecC3, in a new Staphylococcus species, Staphylococcus caeli.</title>
        <authorList>
            <person name="MacFadyen A.C."/>
            <person name="Harrison E.M."/>
            <person name="Morgan F.J.E."/>
            <person name="Parkhill J."/>
            <person name="Holmes M.A."/>
            <person name="Paterson G.K."/>
        </authorList>
    </citation>
    <scope>NUCLEOTIDE SEQUENCE</scope>
    <source>
        <strain evidence="5">82B</strain>
    </source>
</reference>
<evidence type="ECO:0000313" key="6">
    <source>
        <dbReference type="EMBL" id="SCT09030.1"/>
    </source>
</evidence>
<dbReference type="SUPFAM" id="SSF52540">
    <property type="entry name" value="P-loop containing nucleoside triphosphate hydrolases"/>
    <property type="match status" value="1"/>
</dbReference>